<comment type="similarity">
    <text evidence="1">Belongs to the carbon-nitrogen hydrolase superfamily. BTD/VNN family.</text>
</comment>
<evidence type="ECO:0000256" key="2">
    <source>
        <dbReference type="ARBA" id="ARBA00022729"/>
    </source>
</evidence>
<evidence type="ECO:0000313" key="8">
    <source>
        <dbReference type="Ensembl" id="ENSPEMP00000026963.2"/>
    </source>
</evidence>
<organism evidence="8 9">
    <name type="scientific">Peromyscus maniculatus bairdii</name>
    <name type="common">Prairie deer mouse</name>
    <dbReference type="NCBI Taxonomy" id="230844"/>
    <lineage>
        <taxon>Eukaryota</taxon>
        <taxon>Metazoa</taxon>
        <taxon>Chordata</taxon>
        <taxon>Craniata</taxon>
        <taxon>Vertebrata</taxon>
        <taxon>Euteleostomi</taxon>
        <taxon>Mammalia</taxon>
        <taxon>Eutheria</taxon>
        <taxon>Euarchontoglires</taxon>
        <taxon>Glires</taxon>
        <taxon>Rodentia</taxon>
        <taxon>Myomorpha</taxon>
        <taxon>Muroidea</taxon>
        <taxon>Cricetidae</taxon>
        <taxon>Neotominae</taxon>
        <taxon>Peromyscus</taxon>
    </lineage>
</organism>
<protein>
    <submittedName>
        <fullName evidence="8">Vanin 3</fullName>
    </submittedName>
</protein>
<dbReference type="GO" id="GO:0017159">
    <property type="term" value="F:pantetheine hydrolase activity"/>
    <property type="evidence" value="ECO:0007669"/>
    <property type="project" value="Ensembl"/>
</dbReference>
<evidence type="ECO:0000256" key="3">
    <source>
        <dbReference type="ARBA" id="ARBA00022801"/>
    </source>
</evidence>
<dbReference type="GO" id="GO:0015939">
    <property type="term" value="P:pantothenate metabolic process"/>
    <property type="evidence" value="ECO:0007669"/>
    <property type="project" value="Ensembl"/>
</dbReference>
<feature type="domain" description="CN hydrolase" evidence="7">
    <location>
        <begin position="31"/>
        <end position="307"/>
    </location>
</feature>
<accession>A0A8C8W029</accession>
<dbReference type="InterPro" id="IPR012101">
    <property type="entry name" value="Biotinidase-like_euk"/>
</dbReference>
<sequence>MVPLYFLKCVVSFALFAQAVGALDTFIAAVYEHAVILPNKTETPVSAEEALLLMNKNIDVLEKAIKLAAEQGAHIIVTPEDGIYGWIFTRETIYPYLEDIPDPEVNWIPCRDPKRFGYTPVQERLSCLAKDNSIYVVANIGDKKPCNATDPQCPLDGRYQYNTNVVFDSEGRLKARYHKYNLFAPEIQFDFPKDSELVTFDTPFGRFGVFTCFDIFSYDPAVVTVKDFQVDSVLYPAAWYNTLPLLSAVPFHSAWARAMGVNLLAANTHNTTMHMTGSGIYSPEAVGVYHYDMETDSGQLLLSELKSRPCRSTPPAEVDWSAYARSITPFSSEQADFPGMLYFDEFSFTKLSGSTGNATVCQKDLCCYLTYKMSENRMDEAYVLGAFDGLHTVEGQYYLQICTLLKCQTTNLRTCGEPVGSAFTKFEEFSLSGTFGTNYVFPQLVLSGSQLALEEYYEVSRDGRLRSRGGVLPVLVMALYGRMFEKDPPRLGQGPGKLQE</sequence>
<dbReference type="InterPro" id="IPR040154">
    <property type="entry name" value="Biotinidase/VNN"/>
</dbReference>
<feature type="active site" description="Proton acceptor" evidence="5">
    <location>
        <position position="80"/>
    </location>
</feature>
<keyword evidence="3" id="KW-0378">Hydrolase</keyword>
<keyword evidence="2 6" id="KW-0732">Signal</keyword>
<dbReference type="InterPro" id="IPR003010">
    <property type="entry name" value="C-N_Hydrolase"/>
</dbReference>
<evidence type="ECO:0000259" key="7">
    <source>
        <dbReference type="PROSITE" id="PS50263"/>
    </source>
</evidence>
<dbReference type="GO" id="GO:0005615">
    <property type="term" value="C:extracellular space"/>
    <property type="evidence" value="ECO:0007669"/>
    <property type="project" value="Ensembl"/>
</dbReference>
<feature type="chain" id="PRO_5034404301" evidence="6">
    <location>
        <begin position="23"/>
        <end position="500"/>
    </location>
</feature>
<evidence type="ECO:0000256" key="6">
    <source>
        <dbReference type="SAM" id="SignalP"/>
    </source>
</evidence>
<dbReference type="CDD" id="cd07567">
    <property type="entry name" value="biotinidase_like"/>
    <property type="match status" value="1"/>
</dbReference>
<dbReference type="FunFam" id="3.60.110.10:FF:000001">
    <property type="entry name" value="biotinidase isoform X1"/>
    <property type="match status" value="1"/>
</dbReference>
<evidence type="ECO:0000256" key="1">
    <source>
        <dbReference type="ARBA" id="ARBA00008225"/>
    </source>
</evidence>
<feature type="active site" description="Nucleophile" evidence="5">
    <location>
        <position position="212"/>
    </location>
</feature>
<keyword evidence="9" id="KW-1185">Reference proteome</keyword>
<dbReference type="Ensembl" id="ENSPEMT00000031368.2">
    <property type="protein sequence ID" value="ENSPEMP00000026963.2"/>
    <property type="gene ID" value="ENSPEMG00000022899.2"/>
</dbReference>
<dbReference type="PROSITE" id="PS50263">
    <property type="entry name" value="CN_HYDROLASE"/>
    <property type="match status" value="1"/>
</dbReference>
<dbReference type="SUPFAM" id="SSF56317">
    <property type="entry name" value="Carbon-nitrogen hydrolase"/>
    <property type="match status" value="1"/>
</dbReference>
<reference evidence="8" key="3">
    <citation type="submission" date="2025-09" db="UniProtKB">
        <authorList>
            <consortium name="Ensembl"/>
        </authorList>
    </citation>
    <scope>IDENTIFICATION</scope>
</reference>
<dbReference type="Pfam" id="PF19018">
    <property type="entry name" value="Vanin_C"/>
    <property type="match status" value="1"/>
</dbReference>
<reference evidence="8 9" key="1">
    <citation type="submission" date="2018-10" db="EMBL/GenBank/DDBJ databases">
        <title>Improved assembly of the deer mouse Peromyscus maniculatus genome.</title>
        <authorList>
            <person name="Lassance J.-M."/>
            <person name="Hoekstra H.E."/>
        </authorList>
    </citation>
    <scope>NUCLEOTIDE SEQUENCE [LARGE SCALE GENOMIC DNA]</scope>
</reference>
<dbReference type="Proteomes" id="UP000694547">
    <property type="component" value="Chromosome 16"/>
</dbReference>
<evidence type="ECO:0000256" key="5">
    <source>
        <dbReference type="PIRSR" id="PIRSR011861-1"/>
    </source>
</evidence>
<dbReference type="GeneTree" id="ENSGT00390000013823"/>
<dbReference type="Gene3D" id="3.60.110.10">
    <property type="entry name" value="Carbon-nitrogen hydrolase"/>
    <property type="match status" value="1"/>
</dbReference>
<evidence type="ECO:0000313" key="9">
    <source>
        <dbReference type="Proteomes" id="UP000694547"/>
    </source>
</evidence>
<dbReference type="AlphaFoldDB" id="A0A8C8W029"/>
<keyword evidence="4" id="KW-0325">Glycoprotein</keyword>
<proteinExistence type="inferred from homology"/>
<reference evidence="8" key="2">
    <citation type="submission" date="2025-08" db="UniProtKB">
        <authorList>
            <consortium name="Ensembl"/>
        </authorList>
    </citation>
    <scope>IDENTIFICATION</scope>
</reference>
<dbReference type="PANTHER" id="PTHR10609:SF4">
    <property type="entry name" value="VASCULAR NON-INFLAMMATORY MOLECULE 3"/>
    <property type="match status" value="1"/>
</dbReference>
<evidence type="ECO:0000256" key="4">
    <source>
        <dbReference type="ARBA" id="ARBA00023180"/>
    </source>
</evidence>
<dbReference type="PANTHER" id="PTHR10609">
    <property type="entry name" value="BIOTINIDASE-RELATED"/>
    <property type="match status" value="1"/>
</dbReference>
<feature type="active site" description="Proton donor" evidence="5">
    <location>
        <position position="179"/>
    </location>
</feature>
<dbReference type="PIRSF" id="PIRSF011861">
    <property type="entry name" value="Biotinidase"/>
    <property type="match status" value="1"/>
</dbReference>
<dbReference type="InterPro" id="IPR043957">
    <property type="entry name" value="Vanin_C"/>
</dbReference>
<feature type="signal peptide" evidence="6">
    <location>
        <begin position="1"/>
        <end position="22"/>
    </location>
</feature>
<dbReference type="Pfam" id="PF00795">
    <property type="entry name" value="CN_hydrolase"/>
    <property type="match status" value="1"/>
</dbReference>
<name>A0A8C8W029_PERMB</name>
<dbReference type="InterPro" id="IPR036526">
    <property type="entry name" value="C-N_Hydrolase_sf"/>
</dbReference>